<proteinExistence type="predicted"/>
<organism evidence="2">
    <name type="scientific">Populus alba</name>
    <name type="common">White poplar</name>
    <dbReference type="NCBI Taxonomy" id="43335"/>
    <lineage>
        <taxon>Eukaryota</taxon>
        <taxon>Viridiplantae</taxon>
        <taxon>Streptophyta</taxon>
        <taxon>Embryophyta</taxon>
        <taxon>Tracheophyta</taxon>
        <taxon>Spermatophyta</taxon>
        <taxon>Magnoliopsida</taxon>
        <taxon>eudicotyledons</taxon>
        <taxon>Gunneridae</taxon>
        <taxon>Pentapetalae</taxon>
        <taxon>rosids</taxon>
        <taxon>fabids</taxon>
        <taxon>Malpighiales</taxon>
        <taxon>Salicaceae</taxon>
        <taxon>Saliceae</taxon>
        <taxon>Populus</taxon>
    </lineage>
</organism>
<feature type="region of interest" description="Disordered" evidence="1">
    <location>
        <begin position="86"/>
        <end position="106"/>
    </location>
</feature>
<dbReference type="PANTHER" id="PTHR34287:SF4">
    <property type="entry name" value="OS04G0504200 PROTEIN"/>
    <property type="match status" value="1"/>
</dbReference>
<sequence>MKRKQVEEEEQEEEEETARLISCKVVEYLEPVMSKELLFKFPDNSAFDFDYAQSSIWSPLVPRNYSPMDLDLVTPTKIAFGFGSELDSKNSSRSGSKKLSSSIKKKKKMMKKKMAISTTAFNVHLSKLKIRKHKVKVSEFSPTSIKTSCVPFATKGWNKVLKAATKHFKKRKKRDPTAHVKLSNYLRDA</sequence>
<comment type="caution">
    <text evidence="2">The sequence shown here is derived from an EMBL/GenBank/DDBJ whole genome shotgun (WGS) entry which is preliminary data.</text>
</comment>
<feature type="compositionally biased region" description="Low complexity" evidence="1">
    <location>
        <begin position="89"/>
        <end position="102"/>
    </location>
</feature>
<gene>
    <name evidence="2" type="ORF">D5086_0000130820</name>
</gene>
<dbReference type="PANTHER" id="PTHR34287">
    <property type="entry name" value="OS06G0551500 PROTEIN-RELATED"/>
    <property type="match status" value="1"/>
</dbReference>
<dbReference type="STRING" id="43335.A0A4U5Q7D8"/>
<evidence type="ECO:0000313" key="2">
    <source>
        <dbReference type="EMBL" id="TKS05691.1"/>
    </source>
</evidence>
<dbReference type="EMBL" id="RCHU01000416">
    <property type="protein sequence ID" value="TKS05691.1"/>
    <property type="molecule type" value="Genomic_DNA"/>
</dbReference>
<name>A0A4U5Q7D8_POPAL</name>
<protein>
    <submittedName>
        <fullName evidence="2">Uncharacterized protein</fullName>
    </submittedName>
</protein>
<accession>A0A4U5Q7D8</accession>
<dbReference type="AlphaFoldDB" id="A0A4U5Q7D8"/>
<reference evidence="2" key="1">
    <citation type="submission" date="2018-10" db="EMBL/GenBank/DDBJ databases">
        <title>Population genomic analysis revealed the cold adaptation of white poplar.</title>
        <authorList>
            <person name="Liu Y.-J."/>
        </authorList>
    </citation>
    <scope>NUCLEOTIDE SEQUENCE [LARGE SCALE GENOMIC DNA]</scope>
    <source>
        <strain evidence="2">PAL-ZL1</strain>
    </source>
</reference>
<evidence type="ECO:0000256" key="1">
    <source>
        <dbReference type="SAM" id="MobiDB-lite"/>
    </source>
</evidence>